<sequence>MTLPGIFIHQCIMYAKENERLGRNASFHMYNTRNKNDLNIPYHRLKRTQQPVNYDSIVLYNKLPYHLKESTTNQLNIALKKILINNTFYSVQEFLDFSFSENKSAH</sequence>
<accession>A0ABQ9JL53</accession>
<gene>
    <name evidence="1" type="ORF">NQ317_018423</name>
</gene>
<dbReference type="Proteomes" id="UP001162164">
    <property type="component" value="Unassembled WGS sequence"/>
</dbReference>
<evidence type="ECO:0000313" key="2">
    <source>
        <dbReference type="Proteomes" id="UP001162164"/>
    </source>
</evidence>
<protein>
    <submittedName>
        <fullName evidence="1">Uncharacterized protein</fullName>
    </submittedName>
</protein>
<organism evidence="1 2">
    <name type="scientific">Molorchus minor</name>
    <dbReference type="NCBI Taxonomy" id="1323400"/>
    <lineage>
        <taxon>Eukaryota</taxon>
        <taxon>Metazoa</taxon>
        <taxon>Ecdysozoa</taxon>
        <taxon>Arthropoda</taxon>
        <taxon>Hexapoda</taxon>
        <taxon>Insecta</taxon>
        <taxon>Pterygota</taxon>
        <taxon>Neoptera</taxon>
        <taxon>Endopterygota</taxon>
        <taxon>Coleoptera</taxon>
        <taxon>Polyphaga</taxon>
        <taxon>Cucujiformia</taxon>
        <taxon>Chrysomeloidea</taxon>
        <taxon>Cerambycidae</taxon>
        <taxon>Lamiinae</taxon>
        <taxon>Monochamini</taxon>
        <taxon>Molorchus</taxon>
    </lineage>
</organism>
<evidence type="ECO:0000313" key="1">
    <source>
        <dbReference type="EMBL" id="KAJ8978948.1"/>
    </source>
</evidence>
<proteinExistence type="predicted"/>
<dbReference type="EMBL" id="JAPWTJ010000388">
    <property type="protein sequence ID" value="KAJ8978948.1"/>
    <property type="molecule type" value="Genomic_DNA"/>
</dbReference>
<name>A0ABQ9JL53_9CUCU</name>
<comment type="caution">
    <text evidence="1">The sequence shown here is derived from an EMBL/GenBank/DDBJ whole genome shotgun (WGS) entry which is preliminary data.</text>
</comment>
<reference evidence="1" key="1">
    <citation type="journal article" date="2023" name="Insect Mol. Biol.">
        <title>Genome sequencing provides insights into the evolution of gene families encoding plant cell wall-degrading enzymes in longhorned beetles.</title>
        <authorList>
            <person name="Shin N.R."/>
            <person name="Okamura Y."/>
            <person name="Kirsch R."/>
            <person name="Pauchet Y."/>
        </authorList>
    </citation>
    <scope>NUCLEOTIDE SEQUENCE</scope>
    <source>
        <strain evidence="1">MMC_N1</strain>
    </source>
</reference>
<keyword evidence="2" id="KW-1185">Reference proteome</keyword>